<dbReference type="InterPro" id="IPR007507">
    <property type="entry name" value="Glycos_transf_N"/>
</dbReference>
<evidence type="ECO:0000256" key="4">
    <source>
        <dbReference type="ARBA" id="ARBA00019077"/>
    </source>
</evidence>
<evidence type="ECO:0000256" key="3">
    <source>
        <dbReference type="ARBA" id="ARBA00012621"/>
    </source>
</evidence>
<keyword evidence="8" id="KW-0472">Membrane</keyword>
<dbReference type="Pfam" id="PF04413">
    <property type="entry name" value="Glycos_transf_N"/>
    <property type="match status" value="1"/>
</dbReference>
<keyword evidence="8" id="KW-1003">Cell membrane</keyword>
<dbReference type="PANTHER" id="PTHR42755:SF1">
    <property type="entry name" value="3-DEOXY-D-MANNO-OCTULOSONIC ACID TRANSFERASE, MITOCHONDRIAL-RELATED"/>
    <property type="match status" value="1"/>
</dbReference>
<evidence type="ECO:0000256" key="2">
    <source>
        <dbReference type="ARBA" id="ARBA00004713"/>
    </source>
</evidence>
<comment type="function">
    <text evidence="1 8">Involved in lipopolysaccharide (LPS) biosynthesis. Catalyzes the transfer of 3-deoxy-D-manno-octulosonate (Kdo) residue(s) from CMP-Kdo to lipid IV(A), the tetraacyldisaccharide-1,4'-bisphosphate precursor of lipid A.</text>
</comment>
<dbReference type="RefSeq" id="WP_177208340.1">
    <property type="nucleotide sequence ID" value="NZ_FOLG01000007.1"/>
</dbReference>
<reference evidence="10 11" key="1">
    <citation type="submission" date="2016-10" db="EMBL/GenBank/DDBJ databases">
        <authorList>
            <person name="de Groot N.N."/>
        </authorList>
    </citation>
    <scope>NUCLEOTIDE SEQUENCE [LARGE SCALE GENOMIC DNA]</scope>
    <source>
        <strain evidence="10 11">DSM 19548</strain>
    </source>
</reference>
<dbReference type="Gene3D" id="3.40.50.2000">
    <property type="entry name" value="Glycogen Phosphorylase B"/>
    <property type="match status" value="1"/>
</dbReference>
<comment type="catalytic activity">
    <reaction evidence="7 8">
        <text>lipid IVA (E. coli) + CMP-3-deoxy-beta-D-manno-octulosonate = alpha-Kdo-(2-&gt;6)-lipid IVA (E. coli) + CMP + H(+)</text>
        <dbReference type="Rhea" id="RHEA:28066"/>
        <dbReference type="ChEBI" id="CHEBI:15378"/>
        <dbReference type="ChEBI" id="CHEBI:58603"/>
        <dbReference type="ChEBI" id="CHEBI:60364"/>
        <dbReference type="ChEBI" id="CHEBI:60377"/>
        <dbReference type="ChEBI" id="CHEBI:85987"/>
        <dbReference type="EC" id="2.4.99.12"/>
    </reaction>
</comment>
<sequence length="420" mass="44805">MDALTIPRLRARLRSPALARRLAAEALRDGPVGQEARERLGRSDVARPQGILLWVHAPLGTDPLALLSLQDLLEQELDEVHILLTTDALPEAVTGSATGTMISQHPPLEADRPVQRFLDHWSPDVSIWLGTVDSPILLGRTAGRNIPLFLQDAVAPDAVGGRARNVQRTMFGLFDRILALDSRHSDGIRGLGAIPARIEVTGPLERLHKPPHSLEAEREALAAQLHARPVWLAACPSEPEVGIVLRAHAQALRTAHRLLLILVPVADHIGPAMAEELVSHGWSVARREAGEDPENNTDVFIVDCLEELGLCYRLAPVTYLGGTIAGGDVQDPMGPATLGSAIIAGPVGGNEEPALAKLAAADACRRISGAKDLGPAVIDLLSPEAAATLSLHAWDTASEGVDVLNRLTHHVLVALRGRGL</sequence>
<comment type="subcellular location">
    <subcellularLocation>
        <location evidence="8">Cell membrane</location>
    </subcellularLocation>
</comment>
<evidence type="ECO:0000256" key="1">
    <source>
        <dbReference type="ARBA" id="ARBA00003394"/>
    </source>
</evidence>
<dbReference type="InterPro" id="IPR039901">
    <property type="entry name" value="Kdotransferase"/>
</dbReference>
<keyword evidence="8" id="KW-0448">Lipopolysaccharide biosynthesis</keyword>
<dbReference type="GO" id="GO:0043842">
    <property type="term" value="F:Kdo transferase activity"/>
    <property type="evidence" value="ECO:0007669"/>
    <property type="project" value="UniProtKB-EC"/>
</dbReference>
<protein>
    <recommendedName>
        <fullName evidence="4 8">3-deoxy-D-manno-octulosonic acid transferase</fullName>
        <shortName evidence="8">Kdo transferase</shortName>
        <ecNumber evidence="3 8">2.4.99.12</ecNumber>
    </recommendedName>
    <alternativeName>
        <fullName evidence="6 8">Lipid IV(A) 3-deoxy-D-manno-octulosonic acid transferase</fullName>
    </alternativeName>
</protein>
<dbReference type="InterPro" id="IPR038107">
    <property type="entry name" value="Glycos_transf_N_sf"/>
</dbReference>
<evidence type="ECO:0000256" key="5">
    <source>
        <dbReference type="ARBA" id="ARBA00022679"/>
    </source>
</evidence>
<organism evidence="10 11">
    <name type="scientific">Tropicimonas isoalkanivorans</name>
    <dbReference type="NCBI Taxonomy" id="441112"/>
    <lineage>
        <taxon>Bacteria</taxon>
        <taxon>Pseudomonadati</taxon>
        <taxon>Pseudomonadota</taxon>
        <taxon>Alphaproteobacteria</taxon>
        <taxon>Rhodobacterales</taxon>
        <taxon>Roseobacteraceae</taxon>
        <taxon>Tropicimonas</taxon>
    </lineage>
</organism>
<feature type="domain" description="3-deoxy-D-manno-octulosonic-acid transferase N-terminal" evidence="9">
    <location>
        <begin position="35"/>
        <end position="204"/>
    </location>
</feature>
<dbReference type="Gene3D" id="3.40.50.11720">
    <property type="entry name" value="3-Deoxy-D-manno-octulosonic-acid transferase, N-terminal domain"/>
    <property type="match status" value="1"/>
</dbReference>
<dbReference type="Proteomes" id="UP000198728">
    <property type="component" value="Unassembled WGS sequence"/>
</dbReference>
<proteinExistence type="inferred from homology"/>
<comment type="similarity">
    <text evidence="8">Belongs to the glycosyltransferase group 1 family.</text>
</comment>
<keyword evidence="5 8" id="KW-0808">Transferase</keyword>
<dbReference type="UniPathway" id="UPA00958"/>
<dbReference type="GO" id="GO:0005886">
    <property type="term" value="C:plasma membrane"/>
    <property type="evidence" value="ECO:0007669"/>
    <property type="project" value="UniProtKB-SubCell"/>
</dbReference>
<dbReference type="GO" id="GO:0009244">
    <property type="term" value="P:lipopolysaccharide core region biosynthetic process"/>
    <property type="evidence" value="ECO:0007669"/>
    <property type="project" value="UniProtKB-UniRule"/>
</dbReference>
<name>A0A1I1L1Y6_9RHOB</name>
<dbReference type="GO" id="GO:0009245">
    <property type="term" value="P:lipid A biosynthetic process"/>
    <property type="evidence" value="ECO:0007669"/>
    <property type="project" value="TreeGrafter"/>
</dbReference>
<keyword evidence="11" id="KW-1185">Reference proteome</keyword>
<dbReference type="AlphaFoldDB" id="A0A1I1L1Y6"/>
<dbReference type="EMBL" id="FOLG01000007">
    <property type="protein sequence ID" value="SFC64998.1"/>
    <property type="molecule type" value="Genomic_DNA"/>
</dbReference>
<dbReference type="EC" id="2.4.99.12" evidence="3 8"/>
<evidence type="ECO:0000313" key="10">
    <source>
        <dbReference type="EMBL" id="SFC64998.1"/>
    </source>
</evidence>
<comment type="pathway">
    <text evidence="2 8">Bacterial outer membrane biogenesis; LPS core biosynthesis.</text>
</comment>
<evidence type="ECO:0000259" key="9">
    <source>
        <dbReference type="Pfam" id="PF04413"/>
    </source>
</evidence>
<evidence type="ECO:0000313" key="11">
    <source>
        <dbReference type="Proteomes" id="UP000198728"/>
    </source>
</evidence>
<dbReference type="STRING" id="441112.SAMN04488094_107107"/>
<evidence type="ECO:0000256" key="7">
    <source>
        <dbReference type="ARBA" id="ARBA00049183"/>
    </source>
</evidence>
<evidence type="ECO:0000256" key="6">
    <source>
        <dbReference type="ARBA" id="ARBA00031445"/>
    </source>
</evidence>
<evidence type="ECO:0000256" key="8">
    <source>
        <dbReference type="RuleBase" id="RU365103"/>
    </source>
</evidence>
<accession>A0A1I1L1Y6</accession>
<gene>
    <name evidence="10" type="ORF">SAMN04488094_107107</name>
</gene>
<dbReference type="PANTHER" id="PTHR42755">
    <property type="entry name" value="3-DEOXY-MANNO-OCTULOSONATE CYTIDYLYLTRANSFERASE"/>
    <property type="match status" value="1"/>
</dbReference>